<sequence>MGNVSIDPWKELIISFTHVQEELKIRGESPPNNFLDGCAVPSPMVEASERLIEINRIASVKKPHLIKFGKKEYLSKNSLKVSLASSFMEPSLNVAQMDDEMKAIFHANPDEMTITTSKGEAIKPIGTVNITYETERDYYVFCSSGTFDIRMFSNFEADSCLFIYDSQRFADELISELRNHIEFDEYAYQMVEYVDPVKPKGKGREPIIEIYKHIRYQYQQEYRHVIVPSRGSPMLKDIFLSIDSISEYSELICL</sequence>
<accession>A0A5J6WSM9</accession>
<reference evidence="1 2" key="1">
    <citation type="submission" date="2019-09" db="EMBL/GenBank/DDBJ databases">
        <title>Hybrid Assembly of the complete Genome of the Deep-Sea Bacterium Moritella marina from long Nanopore and Illumina reads.</title>
        <authorList>
            <person name="Magin S."/>
            <person name="Georgoulis A."/>
            <person name="Papadimitriou K."/>
            <person name="Iliakis G."/>
            <person name="Vorgias C.E."/>
        </authorList>
    </citation>
    <scope>NUCLEOTIDE SEQUENCE [LARGE SCALE GENOMIC DNA]</scope>
    <source>
        <strain evidence="1 2">MP-1</strain>
    </source>
</reference>
<dbReference type="AlphaFoldDB" id="A0A5J6WSM9"/>
<dbReference type="KEGG" id="mmaa:FR932_09960"/>
<gene>
    <name evidence="1" type="ORF">FR932_09960</name>
</gene>
<evidence type="ECO:0000313" key="2">
    <source>
        <dbReference type="Proteomes" id="UP000327424"/>
    </source>
</evidence>
<dbReference type="EMBL" id="CP044399">
    <property type="protein sequence ID" value="QFI40258.1"/>
    <property type="molecule type" value="Genomic_DNA"/>
</dbReference>
<name>A0A5J6WSM9_MORMI</name>
<organism evidence="1 2">
    <name type="scientific">Moritella marina ATCC 15381</name>
    <dbReference type="NCBI Taxonomy" id="1202962"/>
    <lineage>
        <taxon>Bacteria</taxon>
        <taxon>Pseudomonadati</taxon>
        <taxon>Pseudomonadota</taxon>
        <taxon>Gammaproteobacteria</taxon>
        <taxon>Alteromonadales</taxon>
        <taxon>Moritellaceae</taxon>
        <taxon>Moritella</taxon>
    </lineage>
</organism>
<dbReference type="Proteomes" id="UP000327424">
    <property type="component" value="Chromosome"/>
</dbReference>
<dbReference type="OrthoDB" id="7605040at2"/>
<evidence type="ECO:0000313" key="1">
    <source>
        <dbReference type="EMBL" id="QFI40258.1"/>
    </source>
</evidence>
<proteinExistence type="predicted"/>
<protein>
    <submittedName>
        <fullName evidence="1">Uncharacterized protein</fullName>
    </submittedName>
</protein>
<keyword evidence="2" id="KW-1185">Reference proteome</keyword>